<keyword evidence="3" id="KW-1185">Reference proteome</keyword>
<protein>
    <submittedName>
        <fullName evidence="2">Uncharacterized protein</fullName>
    </submittedName>
</protein>
<keyword evidence="1" id="KW-0812">Transmembrane</keyword>
<accession>A0A067SUQ2</accession>
<dbReference type="AlphaFoldDB" id="A0A067SUQ2"/>
<dbReference type="EMBL" id="KL142385">
    <property type="protein sequence ID" value="KDR73797.1"/>
    <property type="molecule type" value="Genomic_DNA"/>
</dbReference>
<gene>
    <name evidence="2" type="ORF">GALMADRAFT_632530</name>
</gene>
<dbReference type="Proteomes" id="UP000027222">
    <property type="component" value="Unassembled WGS sequence"/>
</dbReference>
<proteinExistence type="predicted"/>
<evidence type="ECO:0000313" key="3">
    <source>
        <dbReference type="Proteomes" id="UP000027222"/>
    </source>
</evidence>
<name>A0A067SUQ2_GALM3</name>
<sequence length="83" mass="8891">MARHPPQKKSLPALCCRWPVAVAASCTPRCTFLVSSLFLVVLRLGSAPLRDIGLWVLGFVFTYLHSGVGAIGTPTPTALRMPA</sequence>
<keyword evidence="1" id="KW-1133">Transmembrane helix</keyword>
<reference evidence="3" key="1">
    <citation type="journal article" date="2014" name="Proc. Natl. Acad. Sci. U.S.A.">
        <title>Extensive sampling of basidiomycete genomes demonstrates inadequacy of the white-rot/brown-rot paradigm for wood decay fungi.</title>
        <authorList>
            <person name="Riley R."/>
            <person name="Salamov A.A."/>
            <person name="Brown D.W."/>
            <person name="Nagy L.G."/>
            <person name="Floudas D."/>
            <person name="Held B.W."/>
            <person name="Levasseur A."/>
            <person name="Lombard V."/>
            <person name="Morin E."/>
            <person name="Otillar R."/>
            <person name="Lindquist E.A."/>
            <person name="Sun H."/>
            <person name="LaButti K.M."/>
            <person name="Schmutz J."/>
            <person name="Jabbour D."/>
            <person name="Luo H."/>
            <person name="Baker S.E."/>
            <person name="Pisabarro A.G."/>
            <person name="Walton J.D."/>
            <person name="Blanchette R.A."/>
            <person name="Henrissat B."/>
            <person name="Martin F."/>
            <person name="Cullen D."/>
            <person name="Hibbett D.S."/>
            <person name="Grigoriev I.V."/>
        </authorList>
    </citation>
    <scope>NUCLEOTIDE SEQUENCE [LARGE SCALE GENOMIC DNA]</scope>
    <source>
        <strain evidence="3">CBS 339.88</strain>
    </source>
</reference>
<dbReference type="HOGENOM" id="CLU_2542722_0_0_1"/>
<keyword evidence="1" id="KW-0472">Membrane</keyword>
<evidence type="ECO:0000313" key="2">
    <source>
        <dbReference type="EMBL" id="KDR73797.1"/>
    </source>
</evidence>
<feature type="transmembrane region" description="Helical" evidence="1">
    <location>
        <begin position="20"/>
        <end position="42"/>
    </location>
</feature>
<feature type="transmembrane region" description="Helical" evidence="1">
    <location>
        <begin position="54"/>
        <end position="73"/>
    </location>
</feature>
<evidence type="ECO:0000256" key="1">
    <source>
        <dbReference type="SAM" id="Phobius"/>
    </source>
</evidence>
<organism evidence="2 3">
    <name type="scientific">Galerina marginata (strain CBS 339.88)</name>
    <dbReference type="NCBI Taxonomy" id="685588"/>
    <lineage>
        <taxon>Eukaryota</taxon>
        <taxon>Fungi</taxon>
        <taxon>Dikarya</taxon>
        <taxon>Basidiomycota</taxon>
        <taxon>Agaricomycotina</taxon>
        <taxon>Agaricomycetes</taxon>
        <taxon>Agaricomycetidae</taxon>
        <taxon>Agaricales</taxon>
        <taxon>Agaricineae</taxon>
        <taxon>Strophariaceae</taxon>
        <taxon>Galerina</taxon>
    </lineage>
</organism>